<sequence length="272" mass="28156">MSNGMLPDYVSMARPNPMDKRAPWYKNTAPTYAGIFLWFVFWNKMASGGTDAPGGVLGQGLGAALLGLIVAALLCHFLFYLVPGLFGMKTGLPLYVVGTSTYGVQGGFLMPGFLMGVLQFGWLGVNAYFSSMALAPLFGGSMAAQIVIAIIWAAVAAFVGLKGIQYVAKVATFLPLIPLVILVIMIAKTIGGIGDFEAEKLVAAGVTEGGPTVVLKLLAAMNDEKQAGGKAATASSKPMALPAPSEPIIVLIKPISAVSSPAPRPLPKAPAA</sequence>
<evidence type="ECO:0000256" key="1">
    <source>
        <dbReference type="SAM" id="Phobius"/>
    </source>
</evidence>
<keyword evidence="1" id="KW-1133">Transmembrane helix</keyword>
<protein>
    <submittedName>
        <fullName evidence="2">Uncharacterized protein</fullName>
    </submittedName>
</protein>
<reference evidence="2" key="1">
    <citation type="journal article" date="2014" name="Front. Microbiol.">
        <title>High frequency of phylogenetically diverse reductive dehalogenase-homologous genes in deep subseafloor sedimentary metagenomes.</title>
        <authorList>
            <person name="Kawai M."/>
            <person name="Futagami T."/>
            <person name="Toyoda A."/>
            <person name="Takaki Y."/>
            <person name="Nishi S."/>
            <person name="Hori S."/>
            <person name="Arai W."/>
            <person name="Tsubouchi T."/>
            <person name="Morono Y."/>
            <person name="Uchiyama I."/>
            <person name="Ito T."/>
            <person name="Fujiyama A."/>
            <person name="Inagaki F."/>
            <person name="Takami H."/>
        </authorList>
    </citation>
    <scope>NUCLEOTIDE SEQUENCE</scope>
    <source>
        <strain evidence="2">Expedition CK06-06</strain>
    </source>
</reference>
<feature type="transmembrane region" description="Helical" evidence="1">
    <location>
        <begin position="166"/>
        <end position="187"/>
    </location>
</feature>
<dbReference type="AlphaFoldDB" id="X0YYU8"/>
<proteinExistence type="predicted"/>
<feature type="transmembrane region" description="Helical" evidence="1">
    <location>
        <begin position="63"/>
        <end position="82"/>
    </location>
</feature>
<name>X0YYU8_9ZZZZ</name>
<keyword evidence="1" id="KW-0812">Transmembrane</keyword>
<feature type="transmembrane region" description="Helical" evidence="1">
    <location>
        <begin position="24"/>
        <end position="42"/>
    </location>
</feature>
<organism evidence="2">
    <name type="scientific">marine sediment metagenome</name>
    <dbReference type="NCBI Taxonomy" id="412755"/>
    <lineage>
        <taxon>unclassified sequences</taxon>
        <taxon>metagenomes</taxon>
        <taxon>ecological metagenomes</taxon>
    </lineage>
</organism>
<dbReference type="Gene3D" id="1.10.4160.10">
    <property type="entry name" value="Hydantoin permease"/>
    <property type="match status" value="1"/>
</dbReference>
<accession>X0YYU8</accession>
<feature type="transmembrane region" description="Helical" evidence="1">
    <location>
        <begin position="102"/>
        <end position="125"/>
    </location>
</feature>
<feature type="transmembrane region" description="Helical" evidence="1">
    <location>
        <begin position="137"/>
        <end position="160"/>
    </location>
</feature>
<comment type="caution">
    <text evidence="2">The sequence shown here is derived from an EMBL/GenBank/DDBJ whole genome shotgun (WGS) entry which is preliminary data.</text>
</comment>
<keyword evidence="1" id="KW-0472">Membrane</keyword>
<feature type="non-terminal residue" evidence="2">
    <location>
        <position position="272"/>
    </location>
</feature>
<dbReference type="EMBL" id="BART01002434">
    <property type="protein sequence ID" value="GAG61725.1"/>
    <property type="molecule type" value="Genomic_DNA"/>
</dbReference>
<gene>
    <name evidence="2" type="ORF">S01H4_07442</name>
</gene>
<evidence type="ECO:0000313" key="2">
    <source>
        <dbReference type="EMBL" id="GAG61725.1"/>
    </source>
</evidence>